<feature type="region of interest" description="Disordered" evidence="2">
    <location>
        <begin position="1"/>
        <end position="45"/>
    </location>
</feature>
<dbReference type="Proteomes" id="UP001381693">
    <property type="component" value="Unassembled WGS sequence"/>
</dbReference>
<sequence length="1498" mass="174927">MDNRSQQMSETEETEENQNDVIYRTPKRKRISKENLSKGDTTKINSFPCVPSGSEAEQETLAAAQDAEGFLANISAESQQLTEYASNTAARVSSNMEKGALQSLHKKIKEYQLALEQRDSMIGKLQMRLAETIQQQEEIHKSSQEQAETFKHETDVLKLQLQQTIDMVTNQKTGVNPRDHLDLKNKLISLQQDRVHNEQLLQELTEQLKCKSDSYGQLDYKYKQLLQKYKIIQGEHEKTNTEVQLQKTQKMQQEGELETLRSRCKELEKECLHFEENMKAAQGDNIKCREEIQELMLQLQGLASALNQKEEEIRFTRERAEEHLGHQLTLIKQQMSEIHSEEITKIKKSHESEIALVTQQIDSLQKSHDTTVMALKDTVTSLKTQNAHLQEELNNNVQYMQQMNMDKEFYSNKCYELDTQKAEISRELKVLKDSNNQHIQEIQMQLNESVNKVSEREKQYAELETTVGEREKQYTELKNKFGEREKQYAELENKAGEREKQCTELEKKAGEREKQYTELKNKFGEREKQYAELENKAGEREKQCTELEKKVGEREKQYAELEIIYNDLVKEREDLLLQKESLLKEKENYLLEMKILQKSEEDLLLEKVNLQKEKEETLLEIEVVQKEKQEWHSEREALRNENINHVELLNIKTEEYRVEIENRLCLEERVKILLQEHETLKLELTGAKSQLEERAQCETQMKTESESSITNLKEEIEKLNIQLQKEAKMRLETEHKFDQINNTIEGLKEENVKLTSQMVILEKEKEDMINENRILMNKNESVNHKNMELVSSVAELEADKTALNEVKIHILQLEENSKKIEEEYEARCHILNEKIFSMDEKLKEAQNLHLEFDSTTLDNIELKKKLDEKNNAFKQLEGKLASVEAELGRLDETCKALERMNLHMTEELKMSEEKFYTTEKELRIAQEHLEKSKNELGLIQEKFSATERELELVKRRNEKVEGDFLHGQNLHETIKVELSRVQEKCEKVVQELEYLQSKYDGTEKELFKTQQKSKAIEAELNQVREKCDTVEKDKGDIELERDRLMDQYRMMEAELSSTMLALDREIQLTMHRKLSDIGLNLAKKVGDCATQTEVDVDSTAGSTGHLAKTEQVGDSLLTHEAHPVKEKGTLGQAVIYREEDPSSIVRVKDENIAQLEKRIEELLSDMQELKIRNHHINFALTSLENQKSKLKHRLREMENEKKTHKQNEQQHQKDVLEKAKYQKEVTELLLDVHTLKQVISQQEEHANHLINVLKDVDNGQLVEAMTLARSIKSSLSSIQCRDNERGVSVLRELFDPTKEITLMNNDLKEALSKLSSTIEEMDRLHEEKLSTELENISLAARVRSFQSFKESTEGESIHTEGTVANQAEVVDAQEHNQNLLERELKKCKYEKEMNNRYLEREIILLKLEKQRIYLPKLKEQVESIICGTSLGTRSLQFDDCIQFAFKYLKESILKCLCKREGSSKTQFFRAIETFRINIPDIRNVSKDNFRNGHDSSAC</sequence>
<feature type="coiled-coil region" evidence="1">
    <location>
        <begin position="250"/>
        <end position="319"/>
    </location>
</feature>
<dbReference type="EMBL" id="JAXCGZ010013492">
    <property type="protein sequence ID" value="KAK7072434.1"/>
    <property type="molecule type" value="Genomic_DNA"/>
</dbReference>
<evidence type="ECO:0000256" key="2">
    <source>
        <dbReference type="SAM" id="MobiDB-lite"/>
    </source>
</evidence>
<feature type="coiled-coil region" evidence="1">
    <location>
        <begin position="1145"/>
        <end position="1214"/>
    </location>
</feature>
<feature type="coiled-coil region" evidence="1">
    <location>
        <begin position="347"/>
        <end position="392"/>
    </location>
</feature>
<feature type="coiled-coil region" evidence="1">
    <location>
        <begin position="859"/>
        <end position="1054"/>
    </location>
</feature>
<evidence type="ECO:0000313" key="4">
    <source>
        <dbReference type="Proteomes" id="UP001381693"/>
    </source>
</evidence>
<name>A0AAN8X3U2_HALRR</name>
<protein>
    <submittedName>
        <fullName evidence="3">Uncharacterized protein</fullName>
    </submittedName>
</protein>
<feature type="coiled-coil region" evidence="1">
    <location>
        <begin position="421"/>
        <end position="778"/>
    </location>
</feature>
<evidence type="ECO:0000256" key="1">
    <source>
        <dbReference type="SAM" id="Coils"/>
    </source>
</evidence>
<gene>
    <name evidence="3" type="ORF">SK128_001745</name>
</gene>
<organism evidence="3 4">
    <name type="scientific">Halocaridina rubra</name>
    <name type="common">Hawaiian red shrimp</name>
    <dbReference type="NCBI Taxonomy" id="373956"/>
    <lineage>
        <taxon>Eukaryota</taxon>
        <taxon>Metazoa</taxon>
        <taxon>Ecdysozoa</taxon>
        <taxon>Arthropoda</taxon>
        <taxon>Crustacea</taxon>
        <taxon>Multicrustacea</taxon>
        <taxon>Malacostraca</taxon>
        <taxon>Eumalacostraca</taxon>
        <taxon>Eucarida</taxon>
        <taxon>Decapoda</taxon>
        <taxon>Pleocyemata</taxon>
        <taxon>Caridea</taxon>
        <taxon>Atyoidea</taxon>
        <taxon>Atyidae</taxon>
        <taxon>Halocaridina</taxon>
    </lineage>
</organism>
<reference evidence="3 4" key="1">
    <citation type="submission" date="2023-11" db="EMBL/GenBank/DDBJ databases">
        <title>Halocaridina rubra genome assembly.</title>
        <authorList>
            <person name="Smith C."/>
        </authorList>
    </citation>
    <scope>NUCLEOTIDE SEQUENCE [LARGE SCALE GENOMIC DNA]</scope>
    <source>
        <strain evidence="3">EP-1</strain>
        <tissue evidence="3">Whole</tissue>
    </source>
</reference>
<proteinExistence type="predicted"/>
<comment type="caution">
    <text evidence="3">The sequence shown here is derived from an EMBL/GenBank/DDBJ whole genome shotgun (WGS) entry which is preliminary data.</text>
</comment>
<keyword evidence="4" id="KW-1185">Reference proteome</keyword>
<keyword evidence="1" id="KW-0175">Coiled coil</keyword>
<evidence type="ECO:0000313" key="3">
    <source>
        <dbReference type="EMBL" id="KAK7072434.1"/>
    </source>
</evidence>
<accession>A0AAN8X3U2</accession>
<feature type="compositionally biased region" description="Basic and acidic residues" evidence="2">
    <location>
        <begin position="32"/>
        <end position="41"/>
    </location>
</feature>